<keyword evidence="2" id="KW-1185">Reference proteome</keyword>
<evidence type="ECO:0000313" key="1">
    <source>
        <dbReference type="EMBL" id="CAK9211115.1"/>
    </source>
</evidence>
<name>A0ABP0U2M7_9BRYO</name>
<proteinExistence type="predicted"/>
<gene>
    <name evidence="1" type="ORF">CSSPTR1EN2_LOCUS10498</name>
</gene>
<protein>
    <submittedName>
        <fullName evidence="1">Uncharacterized protein</fullName>
    </submittedName>
</protein>
<reference evidence="1" key="1">
    <citation type="submission" date="2024-02" db="EMBL/GenBank/DDBJ databases">
        <authorList>
            <consortium name="ELIXIR-Norway"/>
            <consortium name="Elixir Norway"/>
        </authorList>
    </citation>
    <scope>NUCLEOTIDE SEQUENCE</scope>
</reference>
<evidence type="ECO:0000313" key="2">
    <source>
        <dbReference type="Proteomes" id="UP001497512"/>
    </source>
</evidence>
<organism evidence="1 2">
    <name type="scientific">Sphagnum troendelagicum</name>
    <dbReference type="NCBI Taxonomy" id="128251"/>
    <lineage>
        <taxon>Eukaryota</taxon>
        <taxon>Viridiplantae</taxon>
        <taxon>Streptophyta</taxon>
        <taxon>Embryophyta</taxon>
        <taxon>Bryophyta</taxon>
        <taxon>Sphagnophytina</taxon>
        <taxon>Sphagnopsida</taxon>
        <taxon>Sphagnales</taxon>
        <taxon>Sphagnaceae</taxon>
        <taxon>Sphagnum</taxon>
    </lineage>
</organism>
<sequence>MLHQVSLRWRIVCGRKAKGKINMKPDWPILDRNGEAVSGGVGGGAGLPLPFPITSLVDPRHCRYQRSRVMRASMDATAAAANVQR</sequence>
<dbReference type="EMBL" id="OZ019910">
    <property type="protein sequence ID" value="CAK9211115.1"/>
    <property type="molecule type" value="Genomic_DNA"/>
</dbReference>
<accession>A0ABP0U2M7</accession>
<dbReference type="Proteomes" id="UP001497512">
    <property type="component" value="Chromosome 18"/>
</dbReference>